<evidence type="ECO:0000256" key="1">
    <source>
        <dbReference type="ARBA" id="ARBA00004193"/>
    </source>
</evidence>
<comment type="caution">
    <text evidence="8">The sequence shown here is derived from an EMBL/GenBank/DDBJ whole genome shotgun (WGS) entry which is preliminary data.</text>
</comment>
<dbReference type="Proteomes" id="UP001235840">
    <property type="component" value="Unassembled WGS sequence"/>
</dbReference>
<evidence type="ECO:0000256" key="5">
    <source>
        <dbReference type="SAM" id="MobiDB-lite"/>
    </source>
</evidence>
<evidence type="ECO:0000259" key="7">
    <source>
        <dbReference type="PROSITE" id="PS50983"/>
    </source>
</evidence>
<dbReference type="Gene3D" id="3.40.50.1980">
    <property type="entry name" value="Nitrogenase molybdenum iron protein domain"/>
    <property type="match status" value="2"/>
</dbReference>
<organism evidence="8 9">
    <name type="scientific">Caldalkalibacillus horti</name>
    <dbReference type="NCBI Taxonomy" id="77523"/>
    <lineage>
        <taxon>Bacteria</taxon>
        <taxon>Bacillati</taxon>
        <taxon>Bacillota</taxon>
        <taxon>Bacilli</taxon>
        <taxon>Bacillales</taxon>
        <taxon>Bacillaceae</taxon>
        <taxon>Caldalkalibacillus</taxon>
    </lineage>
</organism>
<dbReference type="CDD" id="cd01138">
    <property type="entry name" value="FeuA"/>
    <property type="match status" value="1"/>
</dbReference>
<dbReference type="InterPro" id="IPR051313">
    <property type="entry name" value="Bact_iron-sidero_bind"/>
</dbReference>
<dbReference type="EMBL" id="JAUSTY010000009">
    <property type="protein sequence ID" value="MDQ0166504.1"/>
    <property type="molecule type" value="Genomic_DNA"/>
</dbReference>
<feature type="signal peptide" evidence="6">
    <location>
        <begin position="1"/>
        <end position="28"/>
    </location>
</feature>
<accession>A0ABT9W075</accession>
<sequence length="329" mass="35982">MMKNKTYLAMLALLLLTLVLSACGSNSANEPASEEQETASQESNEEENITEPVEEEASGTVIYESELGPVEIPANPTRIVALTNAPNVLSLGGNLVGVDEWTEANPLFTEKLEGVTVVSEGNLESIASQTPDLIIAGSHMSNIEEYAKIAPTVVYTWGKLDYLDQQIEIGKLLNKEEEALNWVDDFKERTATIGNEIKAKYGDDVTVSVFEVADSGLYVYGDNWARGTEILYQAMKLEMPEKVKEDALGPGMYNLSLEVMPEYSGDFIVASRSLAGTADVMNTEIWNGLPAVQNNRVIEIEAKASSYSDPITLEYLLEIFTEGFLGQAE</sequence>
<dbReference type="SUPFAM" id="SSF53807">
    <property type="entry name" value="Helical backbone' metal receptor"/>
    <property type="match status" value="1"/>
</dbReference>
<feature type="compositionally biased region" description="Acidic residues" evidence="5">
    <location>
        <begin position="32"/>
        <end position="57"/>
    </location>
</feature>
<dbReference type="PROSITE" id="PS51257">
    <property type="entry name" value="PROKAR_LIPOPROTEIN"/>
    <property type="match status" value="1"/>
</dbReference>
<comment type="similarity">
    <text evidence="2">Belongs to the bacterial solute-binding protein 8 family.</text>
</comment>
<proteinExistence type="inferred from homology"/>
<dbReference type="PANTHER" id="PTHR30532:SF26">
    <property type="entry name" value="IRON(3+)-HYDROXAMATE-BINDING PROTEIN FHUD"/>
    <property type="match status" value="1"/>
</dbReference>
<feature type="chain" id="PRO_5046784618" evidence="6">
    <location>
        <begin position="29"/>
        <end position="329"/>
    </location>
</feature>
<dbReference type="PROSITE" id="PS50983">
    <property type="entry name" value="FE_B12_PBP"/>
    <property type="match status" value="1"/>
</dbReference>
<keyword evidence="9" id="KW-1185">Reference proteome</keyword>
<evidence type="ECO:0000313" key="9">
    <source>
        <dbReference type="Proteomes" id="UP001235840"/>
    </source>
</evidence>
<evidence type="ECO:0000256" key="4">
    <source>
        <dbReference type="ARBA" id="ARBA00022729"/>
    </source>
</evidence>
<evidence type="ECO:0000256" key="2">
    <source>
        <dbReference type="ARBA" id="ARBA00008814"/>
    </source>
</evidence>
<feature type="region of interest" description="Disordered" evidence="5">
    <location>
        <begin position="26"/>
        <end position="58"/>
    </location>
</feature>
<evidence type="ECO:0000256" key="6">
    <source>
        <dbReference type="SAM" id="SignalP"/>
    </source>
</evidence>
<keyword evidence="3" id="KW-0813">Transport</keyword>
<reference evidence="8 9" key="1">
    <citation type="submission" date="2023-07" db="EMBL/GenBank/DDBJ databases">
        <title>Genomic Encyclopedia of Type Strains, Phase IV (KMG-IV): sequencing the most valuable type-strain genomes for metagenomic binning, comparative biology and taxonomic classification.</title>
        <authorList>
            <person name="Goeker M."/>
        </authorList>
    </citation>
    <scope>NUCLEOTIDE SEQUENCE [LARGE SCALE GENOMIC DNA]</scope>
    <source>
        <strain evidence="8 9">DSM 12751</strain>
    </source>
</reference>
<evidence type="ECO:0000313" key="8">
    <source>
        <dbReference type="EMBL" id="MDQ0166504.1"/>
    </source>
</evidence>
<dbReference type="Pfam" id="PF01497">
    <property type="entry name" value="Peripla_BP_2"/>
    <property type="match status" value="1"/>
</dbReference>
<name>A0ABT9W075_9BACI</name>
<protein>
    <submittedName>
        <fullName evidence="8">Iron complex transport system substrate-binding protein</fullName>
    </submittedName>
</protein>
<keyword evidence="4 6" id="KW-0732">Signal</keyword>
<comment type="subcellular location">
    <subcellularLocation>
        <location evidence="1">Cell membrane</location>
        <topology evidence="1">Lipid-anchor</topology>
    </subcellularLocation>
</comment>
<feature type="domain" description="Fe/B12 periplasmic-binding" evidence="7">
    <location>
        <begin position="78"/>
        <end position="328"/>
    </location>
</feature>
<gene>
    <name evidence="8" type="ORF">J2S11_002408</name>
</gene>
<dbReference type="PANTHER" id="PTHR30532">
    <property type="entry name" value="IRON III DICITRATE-BINDING PERIPLASMIC PROTEIN"/>
    <property type="match status" value="1"/>
</dbReference>
<evidence type="ECO:0000256" key="3">
    <source>
        <dbReference type="ARBA" id="ARBA00022448"/>
    </source>
</evidence>
<dbReference type="InterPro" id="IPR002491">
    <property type="entry name" value="ABC_transptr_periplasmic_BD"/>
</dbReference>